<reference evidence="1" key="1">
    <citation type="submission" date="2022-12" db="EMBL/GenBank/DDBJ databases">
        <title>Genome assemblies of Blomia tropicalis.</title>
        <authorList>
            <person name="Cui Y."/>
        </authorList>
    </citation>
    <scope>NUCLEOTIDE SEQUENCE</scope>
    <source>
        <tissue evidence="1">Adult mites</tissue>
    </source>
</reference>
<keyword evidence="2" id="KW-1185">Reference proteome</keyword>
<dbReference type="Proteomes" id="UP001142055">
    <property type="component" value="Chromosome 1"/>
</dbReference>
<sequence length="161" mass="18298">MNESIVSMKNEADGENNILDINRSPFNLTILDDDSIEGPEGDSKGNPFGPFRLTAREAELCRQVDRDIARYKATHPYGMGLDADLLAELQPYLTDNCDHERKSPRQWNQCITNNYNKKKGQTIPTISAFDPDDPTYADMIERFKRHLSDTQSHGIIDSHVE</sequence>
<dbReference type="EMBL" id="JAPWDV010000001">
    <property type="protein sequence ID" value="KAJ6224707.1"/>
    <property type="molecule type" value="Genomic_DNA"/>
</dbReference>
<comment type="caution">
    <text evidence="1">The sequence shown here is derived from an EMBL/GenBank/DDBJ whole genome shotgun (WGS) entry which is preliminary data.</text>
</comment>
<organism evidence="1 2">
    <name type="scientific">Blomia tropicalis</name>
    <name type="common">Mite</name>
    <dbReference type="NCBI Taxonomy" id="40697"/>
    <lineage>
        <taxon>Eukaryota</taxon>
        <taxon>Metazoa</taxon>
        <taxon>Ecdysozoa</taxon>
        <taxon>Arthropoda</taxon>
        <taxon>Chelicerata</taxon>
        <taxon>Arachnida</taxon>
        <taxon>Acari</taxon>
        <taxon>Acariformes</taxon>
        <taxon>Sarcoptiformes</taxon>
        <taxon>Astigmata</taxon>
        <taxon>Glycyphagoidea</taxon>
        <taxon>Echimyopodidae</taxon>
        <taxon>Blomia</taxon>
    </lineage>
</organism>
<evidence type="ECO:0000313" key="1">
    <source>
        <dbReference type="EMBL" id="KAJ6224707.1"/>
    </source>
</evidence>
<dbReference type="AlphaFoldDB" id="A0A9Q0MFH7"/>
<proteinExistence type="predicted"/>
<accession>A0A9Q0MFH7</accession>
<evidence type="ECO:0000313" key="2">
    <source>
        <dbReference type="Proteomes" id="UP001142055"/>
    </source>
</evidence>
<gene>
    <name evidence="1" type="ORF">RDWZM_003252</name>
</gene>
<protein>
    <submittedName>
        <fullName evidence="1">Uncharacterized protein</fullName>
    </submittedName>
</protein>
<name>A0A9Q0MFH7_BLOTA</name>